<dbReference type="Proteomes" id="UP000635245">
    <property type="component" value="Unassembled WGS sequence"/>
</dbReference>
<dbReference type="Gene3D" id="2.40.30.10">
    <property type="entry name" value="Translation factors"/>
    <property type="match status" value="1"/>
</dbReference>
<dbReference type="AlphaFoldDB" id="A0A934V7M1"/>
<accession>A0A934V7M1</accession>
<reference evidence="1" key="1">
    <citation type="submission" date="2020-12" db="EMBL/GenBank/DDBJ databases">
        <title>Prauserella sp. ASG 168, a novel actinomycete isolated from cave rock.</title>
        <authorList>
            <person name="Suriyachadkun C."/>
        </authorList>
    </citation>
    <scope>NUCLEOTIDE SEQUENCE</scope>
    <source>
        <strain evidence="1">ASG 168</strain>
    </source>
</reference>
<evidence type="ECO:0000313" key="1">
    <source>
        <dbReference type="EMBL" id="MBK1786883.1"/>
    </source>
</evidence>
<organism evidence="1 2">
    <name type="scientific">Prauserella cavernicola</name>
    <dbReference type="NCBI Taxonomy" id="2800127"/>
    <lineage>
        <taxon>Bacteria</taxon>
        <taxon>Bacillati</taxon>
        <taxon>Actinomycetota</taxon>
        <taxon>Actinomycetes</taxon>
        <taxon>Pseudonocardiales</taxon>
        <taxon>Pseudonocardiaceae</taxon>
        <taxon>Prauserella</taxon>
    </lineage>
</organism>
<sequence length="118" mass="12446">MIEHIENPAAVATVTWLPAEKGGRRSGPPTGPVYAATTAFTTGDPIESEPGWPATDPRTMSILLERTGSAPQITESMRVGFIAPELATSFLRHGAEFVVLEGPKPVAHGVVTEVLEIG</sequence>
<evidence type="ECO:0000313" key="2">
    <source>
        <dbReference type="Proteomes" id="UP000635245"/>
    </source>
</evidence>
<keyword evidence="2" id="KW-1185">Reference proteome</keyword>
<name>A0A934V7M1_9PSEU</name>
<comment type="caution">
    <text evidence="1">The sequence shown here is derived from an EMBL/GenBank/DDBJ whole genome shotgun (WGS) entry which is preliminary data.</text>
</comment>
<gene>
    <name evidence="1" type="ORF">JHE00_21380</name>
</gene>
<protein>
    <submittedName>
        <fullName evidence="1">Uncharacterized protein</fullName>
    </submittedName>
</protein>
<dbReference type="EMBL" id="JAENJH010000005">
    <property type="protein sequence ID" value="MBK1786883.1"/>
    <property type="molecule type" value="Genomic_DNA"/>
</dbReference>
<proteinExistence type="predicted"/>
<dbReference type="RefSeq" id="WP_200320871.1">
    <property type="nucleotide sequence ID" value="NZ_JAENJH010000005.1"/>
</dbReference>